<dbReference type="Pfam" id="PF08699">
    <property type="entry name" value="ArgoL1"/>
    <property type="match status" value="1"/>
</dbReference>
<organism evidence="5 6">
    <name type="scientific">Candida theae</name>
    <dbReference type="NCBI Taxonomy" id="1198502"/>
    <lineage>
        <taxon>Eukaryota</taxon>
        <taxon>Fungi</taxon>
        <taxon>Dikarya</taxon>
        <taxon>Ascomycota</taxon>
        <taxon>Saccharomycotina</taxon>
        <taxon>Pichiomycetes</taxon>
        <taxon>Debaryomycetaceae</taxon>
        <taxon>Candida/Lodderomyces clade</taxon>
        <taxon>Candida</taxon>
    </lineage>
</organism>
<evidence type="ECO:0000313" key="6">
    <source>
        <dbReference type="Proteomes" id="UP001204833"/>
    </source>
</evidence>
<dbReference type="InterPro" id="IPR036085">
    <property type="entry name" value="PAZ_dom_sf"/>
</dbReference>
<dbReference type="PANTHER" id="PTHR22891">
    <property type="entry name" value="EUKARYOTIC TRANSLATION INITIATION FACTOR 2C"/>
    <property type="match status" value="1"/>
</dbReference>
<dbReference type="SMART" id="SM01163">
    <property type="entry name" value="DUF1785"/>
    <property type="match status" value="1"/>
</dbReference>
<feature type="compositionally biased region" description="Basic residues" evidence="2">
    <location>
        <begin position="1"/>
        <end position="12"/>
    </location>
</feature>
<evidence type="ECO:0000256" key="2">
    <source>
        <dbReference type="SAM" id="MobiDB-lite"/>
    </source>
</evidence>
<dbReference type="Gene3D" id="3.40.50.2300">
    <property type="match status" value="1"/>
</dbReference>
<gene>
    <name evidence="5" type="ORF">KGF57_004050</name>
</gene>
<dbReference type="EMBL" id="JAIHNG010000140">
    <property type="protein sequence ID" value="KAI5953058.1"/>
    <property type="molecule type" value="Genomic_DNA"/>
</dbReference>
<protein>
    <recommendedName>
        <fullName evidence="7">Piwi domain-containing protein</fullName>
    </recommendedName>
</protein>
<reference evidence="5 6" key="1">
    <citation type="journal article" date="2022" name="DNA Res.">
        <title>Genome analysis of five recently described species of the CUG-Ser clade uncovers Candida theae as a new hybrid lineage with pathogenic potential in the Candida parapsilosis species complex.</title>
        <authorList>
            <person name="Mixao V."/>
            <person name="Del Olmo V."/>
            <person name="Hegedusova E."/>
            <person name="Saus E."/>
            <person name="Pryszcz L."/>
            <person name="Cillingova A."/>
            <person name="Nosek J."/>
            <person name="Gabaldon T."/>
        </authorList>
    </citation>
    <scope>NUCLEOTIDE SEQUENCE [LARGE SCALE GENOMIC DNA]</scope>
    <source>
        <strain evidence="5 6">CBS 12239</strain>
    </source>
</reference>
<dbReference type="AlphaFoldDB" id="A0AAD5FXB3"/>
<dbReference type="PROSITE" id="PS50821">
    <property type="entry name" value="PAZ"/>
    <property type="match status" value="1"/>
</dbReference>
<dbReference type="CDD" id="cd04657">
    <property type="entry name" value="Piwi_ago-like"/>
    <property type="match status" value="1"/>
</dbReference>
<dbReference type="Gene3D" id="2.170.260.10">
    <property type="entry name" value="paz domain"/>
    <property type="match status" value="1"/>
</dbReference>
<dbReference type="SMART" id="SM00950">
    <property type="entry name" value="Piwi"/>
    <property type="match status" value="1"/>
</dbReference>
<dbReference type="InterPro" id="IPR012337">
    <property type="entry name" value="RNaseH-like_sf"/>
</dbReference>
<proteinExistence type="inferred from homology"/>
<accession>A0AAD5FXB3</accession>
<comment type="similarity">
    <text evidence="1">Belongs to the argonaute family.</text>
</comment>
<sequence length="958" mass="107233">MSGSKGRGRGGRGGRGGSGRGGSSQRGGFNSRGGRGRAAGHSVYKIGDVHVEFEKKARNEDALSALQKYKSKYASEIEDEPYKIQLRPDYGSVGVKTEVGTNYFKYQVAGLKLYTYFVEDQEDPEKGDAKEKEFKGKRPTLKVRDAVNNYLFTIEPFKSKRSQIYYRDFHTLYAKIPLPIEDDAVYPIPGKSASIKVQFVKELKFDDLIKYSTIKKYTKDFQEVTEYTNALISVIGSKVLENKSVVGLGSNKFFFFDKNTPIEDFQQGLFIALGTFLSVRPSFNSIRVNLNPTPAIFYKAFKPDGQPMNVIDLTKDYLGISQTPTESDFKKVQPFLKGVKIYRDYLKRMSGKAVQGLYFKENANTHTFEESEGKVVSVATYFEAKWGIKLKYPNLPLLKIGPTAYVPMEVAFIVPHQQFKGDVWDTRTIIRLTAMRPMDKAKLINQHKSSTFGDVDFGKVDSQFTKVTSRVLSAPVIEYKNKKIVYKEEAFNGKTEKSKGNWNLESAQFVEAPKGKPLYKFGVVVLKNQYLSRKKDDLAQACSLLFGELNRLGIKNAGDKFMKYSVDLNSSSMTDEGSLEKSIAGIFQTAKLKDKCDYIIAILPSKDTKYYRCVKCAGDLKVGINNSCVVLDTFTKKKFDKFDMSLFAQLAMKINLKLGGSNHRLSSGSSTGLFDNKNVPVFILGADVTHPTGQQNEDAVSVAAVVGSEDGIFNKFPGSIRAQAGGREIITDVKSMVYERLENFHKKVKGLPSKVLFYRDGVSEGQYYTVLKEELPKIKAAFVEYGKSHSMPNYNPKITFMIVVKRHHTRFIPLEQNAIDAVTKGKVAVTSNENVIPGTIVDRDITSIAFFDFYIQSQQALQGTGIPAHYYVLHDENKYTSDKIQQITYNLCHTFGRATKSVKVVPAAYYADLLCTRGRCYVGSAMKEGATGTALLAEFKKRLGDNVAAGIRNTMFYI</sequence>
<dbReference type="SMART" id="SM00949">
    <property type="entry name" value="PAZ"/>
    <property type="match status" value="1"/>
</dbReference>
<feature type="domain" description="Piwi" evidence="4">
    <location>
        <begin position="598"/>
        <end position="914"/>
    </location>
</feature>
<dbReference type="InterPro" id="IPR014811">
    <property type="entry name" value="ArgoL1"/>
</dbReference>
<evidence type="ECO:0008006" key="7">
    <source>
        <dbReference type="Google" id="ProtNLM"/>
    </source>
</evidence>
<evidence type="ECO:0000256" key="1">
    <source>
        <dbReference type="RuleBase" id="RU361178"/>
    </source>
</evidence>
<dbReference type="Pfam" id="PF02171">
    <property type="entry name" value="Piwi"/>
    <property type="match status" value="1"/>
</dbReference>
<feature type="domain" description="PAZ" evidence="3">
    <location>
        <begin position="309"/>
        <end position="415"/>
    </location>
</feature>
<dbReference type="Proteomes" id="UP001204833">
    <property type="component" value="Unassembled WGS sequence"/>
</dbReference>
<name>A0AAD5FXB3_9ASCO</name>
<dbReference type="SUPFAM" id="SSF53098">
    <property type="entry name" value="Ribonuclease H-like"/>
    <property type="match status" value="1"/>
</dbReference>
<dbReference type="CDD" id="cd02846">
    <property type="entry name" value="PAZ_argonaute_like"/>
    <property type="match status" value="1"/>
</dbReference>
<dbReference type="SUPFAM" id="SSF101690">
    <property type="entry name" value="PAZ domain"/>
    <property type="match status" value="1"/>
</dbReference>
<feature type="region of interest" description="Disordered" evidence="2">
    <location>
        <begin position="1"/>
        <end position="41"/>
    </location>
</feature>
<dbReference type="Gene3D" id="3.30.420.10">
    <property type="entry name" value="Ribonuclease H-like superfamily/Ribonuclease H"/>
    <property type="match status" value="1"/>
</dbReference>
<dbReference type="RefSeq" id="XP_051607471.1">
    <property type="nucleotide sequence ID" value="XM_051753532.1"/>
</dbReference>
<dbReference type="InterPro" id="IPR045246">
    <property type="entry name" value="Piwi_ago-like"/>
</dbReference>
<dbReference type="GeneID" id="76152108"/>
<dbReference type="InterPro" id="IPR003165">
    <property type="entry name" value="Piwi"/>
</dbReference>
<dbReference type="PROSITE" id="PS50822">
    <property type="entry name" value="PIWI"/>
    <property type="match status" value="1"/>
</dbReference>
<dbReference type="InterPro" id="IPR003100">
    <property type="entry name" value="PAZ_dom"/>
</dbReference>
<comment type="caution">
    <text evidence="5">The sequence shown here is derived from an EMBL/GenBank/DDBJ whole genome shotgun (WGS) entry which is preliminary data.</text>
</comment>
<dbReference type="Pfam" id="PF02170">
    <property type="entry name" value="PAZ"/>
    <property type="match status" value="1"/>
</dbReference>
<evidence type="ECO:0000259" key="4">
    <source>
        <dbReference type="PROSITE" id="PS50822"/>
    </source>
</evidence>
<feature type="compositionally biased region" description="Gly residues" evidence="2">
    <location>
        <begin position="13"/>
        <end position="37"/>
    </location>
</feature>
<evidence type="ECO:0000313" key="5">
    <source>
        <dbReference type="EMBL" id="KAI5953058.1"/>
    </source>
</evidence>
<dbReference type="GO" id="GO:0003723">
    <property type="term" value="F:RNA binding"/>
    <property type="evidence" value="ECO:0007669"/>
    <property type="project" value="InterPro"/>
</dbReference>
<dbReference type="InterPro" id="IPR036397">
    <property type="entry name" value="RNaseH_sf"/>
</dbReference>
<evidence type="ECO:0000259" key="3">
    <source>
        <dbReference type="PROSITE" id="PS50821"/>
    </source>
</evidence>
<keyword evidence="6" id="KW-1185">Reference proteome</keyword>